<keyword evidence="2" id="KW-1185">Reference proteome</keyword>
<feature type="non-terminal residue" evidence="1">
    <location>
        <position position="1"/>
    </location>
</feature>
<evidence type="ECO:0000313" key="1">
    <source>
        <dbReference type="EMBL" id="CAG8823744.1"/>
    </source>
</evidence>
<gene>
    <name evidence="1" type="ORF">GMARGA_LOCUS28414</name>
</gene>
<organism evidence="1 2">
    <name type="scientific">Gigaspora margarita</name>
    <dbReference type="NCBI Taxonomy" id="4874"/>
    <lineage>
        <taxon>Eukaryota</taxon>
        <taxon>Fungi</taxon>
        <taxon>Fungi incertae sedis</taxon>
        <taxon>Mucoromycota</taxon>
        <taxon>Glomeromycotina</taxon>
        <taxon>Glomeromycetes</taxon>
        <taxon>Diversisporales</taxon>
        <taxon>Gigasporaceae</taxon>
        <taxon>Gigaspora</taxon>
    </lineage>
</organism>
<name>A0ABN7WBI9_GIGMA</name>
<reference evidence="1 2" key="1">
    <citation type="submission" date="2021-06" db="EMBL/GenBank/DDBJ databases">
        <authorList>
            <person name="Kallberg Y."/>
            <person name="Tangrot J."/>
            <person name="Rosling A."/>
        </authorList>
    </citation>
    <scope>NUCLEOTIDE SEQUENCE [LARGE SCALE GENOMIC DNA]</scope>
    <source>
        <strain evidence="1 2">120-4 pot B 10/14</strain>
    </source>
</reference>
<accession>A0ABN7WBI9</accession>
<evidence type="ECO:0000313" key="2">
    <source>
        <dbReference type="Proteomes" id="UP000789901"/>
    </source>
</evidence>
<dbReference type="Proteomes" id="UP000789901">
    <property type="component" value="Unassembled WGS sequence"/>
</dbReference>
<comment type="caution">
    <text evidence="1">The sequence shown here is derived from an EMBL/GenBank/DDBJ whole genome shotgun (WGS) entry which is preliminary data.</text>
</comment>
<protein>
    <submittedName>
        <fullName evidence="1">6394_t:CDS:1</fullName>
    </submittedName>
</protein>
<dbReference type="EMBL" id="CAJVQB010036316">
    <property type="protein sequence ID" value="CAG8823744.1"/>
    <property type="molecule type" value="Genomic_DNA"/>
</dbReference>
<proteinExistence type="predicted"/>
<sequence>NLKEIGQSVGEGKATPLIRRNNNLNKYKFMLQEKSDLQAITQFFKPFYKTTNVLSGSTYMTLGISIVLMDSIVDTISLYLQNLTSLEFLKAAATQILTKVQKYTN</sequence>